<dbReference type="AlphaFoldDB" id="A0A7C5U3W9"/>
<dbReference type="PANTHER" id="PTHR13754">
    <property type="entry name" value="METALLO-BETA-LACTAMASE SUPERFAMILY PROTEIN"/>
    <property type="match status" value="1"/>
</dbReference>
<dbReference type="CDD" id="cd07713">
    <property type="entry name" value="DHPS-like_MBL-fold"/>
    <property type="match status" value="1"/>
</dbReference>
<gene>
    <name evidence="2" type="ORF">ENM46_01880</name>
</gene>
<dbReference type="Pfam" id="PF00753">
    <property type="entry name" value="Lactamase_B"/>
    <property type="match status" value="1"/>
</dbReference>
<dbReference type="InterPro" id="IPR001279">
    <property type="entry name" value="Metallo-B-lactamas"/>
</dbReference>
<proteinExistence type="predicted"/>
<dbReference type="InterPro" id="IPR036866">
    <property type="entry name" value="RibonucZ/Hydroxyglut_hydro"/>
</dbReference>
<evidence type="ECO:0000259" key="1">
    <source>
        <dbReference type="Pfam" id="PF00753"/>
    </source>
</evidence>
<accession>A0A7C5U3W9</accession>
<dbReference type="SUPFAM" id="SSF56281">
    <property type="entry name" value="Metallo-hydrolase/oxidoreductase"/>
    <property type="match status" value="1"/>
</dbReference>
<feature type="domain" description="Metallo-beta-lactamase" evidence="1">
    <location>
        <begin position="27"/>
        <end position="123"/>
    </location>
</feature>
<dbReference type="GO" id="GO:0016740">
    <property type="term" value="F:transferase activity"/>
    <property type="evidence" value="ECO:0007669"/>
    <property type="project" value="TreeGrafter"/>
</dbReference>
<organism evidence="2">
    <name type="scientific">Fervidobacterium nodosum</name>
    <dbReference type="NCBI Taxonomy" id="2424"/>
    <lineage>
        <taxon>Bacteria</taxon>
        <taxon>Thermotogati</taxon>
        <taxon>Thermotogota</taxon>
        <taxon>Thermotogae</taxon>
        <taxon>Thermotogales</taxon>
        <taxon>Fervidobacteriaceae</taxon>
        <taxon>Fervidobacterium</taxon>
    </lineage>
</organism>
<protein>
    <submittedName>
        <fullName evidence="2">MBL fold metallo-hydrolase</fullName>
    </submittedName>
</protein>
<dbReference type="InterPro" id="IPR041712">
    <property type="entry name" value="DHPS-like_MBL-fold"/>
</dbReference>
<name>A0A7C5U3W9_9BACT</name>
<dbReference type="GO" id="GO:0016787">
    <property type="term" value="F:hydrolase activity"/>
    <property type="evidence" value="ECO:0007669"/>
    <property type="project" value="UniProtKB-KW"/>
</dbReference>
<dbReference type="Gene3D" id="3.60.15.10">
    <property type="entry name" value="Ribonuclease Z/Hydroxyacylglutathione hydrolase-like"/>
    <property type="match status" value="1"/>
</dbReference>
<comment type="caution">
    <text evidence="2">The sequence shown here is derived from an EMBL/GenBank/DDBJ whole genome shotgun (WGS) entry which is preliminary data.</text>
</comment>
<sequence>MKVTILCNDVAKEGFLAEHGLSLLIDEETLFDTGQINATYENAKRLNVDFSKIKRIFISHGHYDHIGGLTRIIKYMNKPKLYIYRKALVPKYSGKKYVGFSGDWTEIERLAEIVFIGHQTHLDGFEIISKINTDVSIIDDKFTVGEEKDTFDDELNLFKDGVLFTGCAHRGVEYVFQEALSRGYDVKVVVGGFHLIDASQERIVKIAELFKKHNVKVIPLHCSGERATEVFKSYLGDNCLIYKAGDSFELF</sequence>
<keyword evidence="2" id="KW-0378">Hydrolase</keyword>
<evidence type="ECO:0000313" key="2">
    <source>
        <dbReference type="EMBL" id="HHR33680.1"/>
    </source>
</evidence>
<dbReference type="EMBL" id="DRXW01000119">
    <property type="protein sequence ID" value="HHR33680.1"/>
    <property type="molecule type" value="Genomic_DNA"/>
</dbReference>
<dbReference type="PANTHER" id="PTHR13754:SF13">
    <property type="entry name" value="METALLO-BETA-LACTAMASE SUPERFAMILY PROTEIN (AFU_ORTHOLOGUE AFUA_3G07630)"/>
    <property type="match status" value="1"/>
</dbReference>
<reference evidence="2" key="1">
    <citation type="journal article" date="2020" name="mSystems">
        <title>Genome- and Community-Level Interaction Insights into Carbon Utilization and Element Cycling Functions of Hydrothermarchaeota in Hydrothermal Sediment.</title>
        <authorList>
            <person name="Zhou Z."/>
            <person name="Liu Y."/>
            <person name="Xu W."/>
            <person name="Pan J."/>
            <person name="Luo Z.H."/>
            <person name="Li M."/>
        </authorList>
    </citation>
    <scope>NUCLEOTIDE SEQUENCE [LARGE SCALE GENOMIC DNA]</scope>
    <source>
        <strain evidence="2">SpSt-1088</strain>
    </source>
</reference>
<dbReference type="InterPro" id="IPR052926">
    <property type="entry name" value="Metallo-beta-lactamase_dom"/>
</dbReference>